<evidence type="ECO:0000313" key="1">
    <source>
        <dbReference type="EMBL" id="MCQ5153266.1"/>
    </source>
</evidence>
<name>A0AAW5KJH9_9FIRM</name>
<evidence type="ECO:0000313" key="2">
    <source>
        <dbReference type="EMBL" id="MDB8745111.1"/>
    </source>
</evidence>
<accession>A0AAW5KJH9</accession>
<dbReference type="EMBL" id="JANGCN010000016">
    <property type="protein sequence ID" value="MCQ5153266.1"/>
    <property type="molecule type" value="Genomic_DNA"/>
</dbReference>
<proteinExistence type="predicted"/>
<comment type="caution">
    <text evidence="1">The sequence shown here is derived from an EMBL/GenBank/DDBJ whole genome shotgun (WGS) entry which is preliminary data.</text>
</comment>
<gene>
    <name evidence="1" type="ORF">NE632_08075</name>
    <name evidence="2" type="ORF">PNU62_08800</name>
</gene>
<dbReference type="EMBL" id="JAQMLV010000010">
    <property type="protein sequence ID" value="MDB8745111.1"/>
    <property type="molecule type" value="Genomic_DNA"/>
</dbReference>
<dbReference type="SUPFAM" id="SSF51366">
    <property type="entry name" value="Ribulose-phoshate binding barrel"/>
    <property type="match status" value="1"/>
</dbReference>
<reference evidence="2" key="2">
    <citation type="submission" date="2023-01" db="EMBL/GenBank/DDBJ databases">
        <title>Human gut microbiome strain richness.</title>
        <authorList>
            <person name="Chen-Liaw A."/>
        </authorList>
    </citation>
    <scope>NUCLEOTIDE SEQUENCE</scope>
    <source>
        <strain evidence="2">1001275st1_F4_1001275B_160808</strain>
    </source>
</reference>
<evidence type="ECO:0000313" key="3">
    <source>
        <dbReference type="Proteomes" id="UP001206236"/>
    </source>
</evidence>
<dbReference type="Proteomes" id="UP001206236">
    <property type="component" value="Unassembled WGS sequence"/>
</dbReference>
<organism evidence="1 3">
    <name type="scientific">Ruminococcus bicirculans</name>
    <name type="common">ex Wegman et al. 2014</name>
    <dbReference type="NCBI Taxonomy" id="1160721"/>
    <lineage>
        <taxon>Bacteria</taxon>
        <taxon>Bacillati</taxon>
        <taxon>Bacillota</taxon>
        <taxon>Clostridia</taxon>
        <taxon>Eubacteriales</taxon>
        <taxon>Oscillospiraceae</taxon>
        <taxon>Ruminococcus</taxon>
    </lineage>
</organism>
<dbReference type="RefSeq" id="WP_147621048.1">
    <property type="nucleotide sequence ID" value="NZ_DAWEQM010000006.1"/>
</dbReference>
<sequence>MNSCDVYIVAPIAKLTCDEDKPLGSNIFKLHEVINRITNRYNTKVDIYSLAKVKINSVPESCKRIDEATCTIIIIPCENIHDFMILIGHAIARNKKIYILFLDNKTYGSQTGVIADGYENVYVDCVNPLLNDFDRLDRFILSVVGERSECNA</sequence>
<protein>
    <submittedName>
        <fullName evidence="1">Uncharacterized protein</fullName>
    </submittedName>
</protein>
<dbReference type="AlphaFoldDB" id="A0AAW5KJH9"/>
<reference evidence="1" key="1">
    <citation type="submission" date="2022-06" db="EMBL/GenBank/DDBJ databases">
        <title>Isolation of gut microbiota from human fecal samples.</title>
        <authorList>
            <person name="Pamer E.G."/>
            <person name="Barat B."/>
            <person name="Waligurski E."/>
            <person name="Medina S."/>
            <person name="Paddock L."/>
            <person name="Mostad J."/>
        </authorList>
    </citation>
    <scope>NUCLEOTIDE SEQUENCE</scope>
    <source>
        <strain evidence="1">DFI.5.57</strain>
    </source>
</reference>
<dbReference type="Proteomes" id="UP001211015">
    <property type="component" value="Unassembled WGS sequence"/>
</dbReference>
<dbReference type="InterPro" id="IPR011060">
    <property type="entry name" value="RibuloseP-bd_barrel"/>
</dbReference>